<dbReference type="SUPFAM" id="SSF51735">
    <property type="entry name" value="NAD(P)-binding Rossmann-fold domains"/>
    <property type="match status" value="1"/>
</dbReference>
<dbReference type="Gene3D" id="3.90.180.10">
    <property type="entry name" value="Medium-chain alcohol dehydrogenases, catalytic domain"/>
    <property type="match status" value="1"/>
</dbReference>
<comment type="caution">
    <text evidence="4">The sequence shown here is derived from an EMBL/GenBank/DDBJ whole genome shotgun (WGS) entry which is preliminary data.</text>
</comment>
<evidence type="ECO:0000313" key="5">
    <source>
        <dbReference type="Proteomes" id="UP001142592"/>
    </source>
</evidence>
<dbReference type="Proteomes" id="UP001142592">
    <property type="component" value="Unassembled WGS sequence"/>
</dbReference>
<dbReference type="SMART" id="SM00829">
    <property type="entry name" value="PKS_ER"/>
    <property type="match status" value="1"/>
</dbReference>
<keyword evidence="1" id="KW-0521">NADP</keyword>
<keyword evidence="5" id="KW-1185">Reference proteome</keyword>
<dbReference type="InterPro" id="IPR013154">
    <property type="entry name" value="ADH-like_N"/>
</dbReference>
<accession>A0A9X3DFK0</accession>
<evidence type="ECO:0000256" key="2">
    <source>
        <dbReference type="ARBA" id="ARBA00023002"/>
    </source>
</evidence>
<dbReference type="InterPro" id="IPR013149">
    <property type="entry name" value="ADH-like_C"/>
</dbReference>
<evidence type="ECO:0000256" key="1">
    <source>
        <dbReference type="ARBA" id="ARBA00022857"/>
    </source>
</evidence>
<dbReference type="EMBL" id="JAPJUH010000003">
    <property type="protein sequence ID" value="MCX3264948.1"/>
    <property type="molecule type" value="Genomic_DNA"/>
</dbReference>
<dbReference type="Pfam" id="PF08240">
    <property type="entry name" value="ADH_N"/>
    <property type="match status" value="1"/>
</dbReference>
<dbReference type="GO" id="GO:0016651">
    <property type="term" value="F:oxidoreductase activity, acting on NAD(P)H"/>
    <property type="evidence" value="ECO:0007669"/>
    <property type="project" value="TreeGrafter"/>
</dbReference>
<sequence>MLSSTNMKAAVLHQSGSAENISIEERKVPKPAEGEVLVRIRSFGLNRSELMTRKGFSPDVSFPRVLGIECVGEVINDHSGDFQPGEKVAAFMGGMGRQYDGSYAEYAILPKNILSPFESSLTWEILGALPEMFQTAHGSLNLALGIQAGETLLIRGGTSSVGLLAAQLAKLAGLRVISTTRDQSKMNLLKDNGADEVFIDNGHLFEQLKEKSIPLVNKVLELVGTPTLKDSLACTAAFGKVCMTGMLSEQWSIRDFDPMGYIPATVSLTVYDSGQIRVEHAAFLNFIKQIEQGKIIPPIKKIFHLDQIVQAHQFMESNAGGGKIVITT</sequence>
<proteinExistence type="predicted"/>
<feature type="domain" description="Enoyl reductase (ER)" evidence="3">
    <location>
        <begin position="16"/>
        <end position="326"/>
    </location>
</feature>
<evidence type="ECO:0000313" key="4">
    <source>
        <dbReference type="EMBL" id="MCX3264948.1"/>
    </source>
</evidence>
<keyword evidence="2" id="KW-0560">Oxidoreductase</keyword>
<dbReference type="Pfam" id="PF00107">
    <property type="entry name" value="ADH_zinc_N"/>
    <property type="match status" value="1"/>
</dbReference>
<dbReference type="GO" id="GO:0070402">
    <property type="term" value="F:NADPH binding"/>
    <property type="evidence" value="ECO:0007669"/>
    <property type="project" value="TreeGrafter"/>
</dbReference>
<dbReference type="Gene3D" id="3.40.50.720">
    <property type="entry name" value="NAD(P)-binding Rossmann-like Domain"/>
    <property type="match status" value="1"/>
</dbReference>
<protein>
    <submittedName>
        <fullName evidence="4">Zinc-binding dehydrogenase</fullName>
    </submittedName>
</protein>
<gene>
    <name evidence="4" type="ORF">OQZ29_09340</name>
</gene>
<name>A0A9X3DFK0_9SPHI</name>
<evidence type="ECO:0000259" key="3">
    <source>
        <dbReference type="SMART" id="SM00829"/>
    </source>
</evidence>
<dbReference type="InterPro" id="IPR020843">
    <property type="entry name" value="ER"/>
</dbReference>
<dbReference type="InterPro" id="IPR011032">
    <property type="entry name" value="GroES-like_sf"/>
</dbReference>
<organism evidence="4 5">
    <name type="scientific">Pedobacter agri</name>
    <dbReference type="NCBI Taxonomy" id="454586"/>
    <lineage>
        <taxon>Bacteria</taxon>
        <taxon>Pseudomonadati</taxon>
        <taxon>Bacteroidota</taxon>
        <taxon>Sphingobacteriia</taxon>
        <taxon>Sphingobacteriales</taxon>
        <taxon>Sphingobacteriaceae</taxon>
        <taxon>Pedobacter</taxon>
    </lineage>
</organism>
<dbReference type="RefSeq" id="WP_238533753.1">
    <property type="nucleotide sequence ID" value="NZ_JAPJUH010000003.1"/>
</dbReference>
<dbReference type="AlphaFoldDB" id="A0A9X3DFK0"/>
<dbReference type="PANTHER" id="PTHR48106">
    <property type="entry name" value="QUINONE OXIDOREDUCTASE PIG3-RELATED"/>
    <property type="match status" value="1"/>
</dbReference>
<reference evidence="4" key="1">
    <citation type="submission" date="2022-11" db="EMBL/GenBank/DDBJ databases">
        <authorList>
            <person name="Graham C."/>
            <person name="Newman J.D."/>
        </authorList>
    </citation>
    <scope>NUCLEOTIDE SEQUENCE</scope>
    <source>
        <strain evidence="4">DSM 19486</strain>
    </source>
</reference>
<dbReference type="SUPFAM" id="SSF50129">
    <property type="entry name" value="GroES-like"/>
    <property type="match status" value="1"/>
</dbReference>
<dbReference type="PANTHER" id="PTHR48106:SF18">
    <property type="entry name" value="QUINONE OXIDOREDUCTASE PIG3"/>
    <property type="match status" value="1"/>
</dbReference>
<dbReference type="InterPro" id="IPR036291">
    <property type="entry name" value="NAD(P)-bd_dom_sf"/>
</dbReference>